<dbReference type="EMBL" id="FXYF01000002">
    <property type="protein sequence ID" value="SMX36651.1"/>
    <property type="molecule type" value="Genomic_DNA"/>
</dbReference>
<keyword evidence="1" id="KW-1133">Transmembrane helix</keyword>
<evidence type="ECO:0000313" key="3">
    <source>
        <dbReference type="Proteomes" id="UP000207598"/>
    </source>
</evidence>
<feature type="transmembrane region" description="Helical" evidence="1">
    <location>
        <begin position="6"/>
        <end position="27"/>
    </location>
</feature>
<organism evidence="2 3">
    <name type="scientific">Maliponia aquimaris</name>
    <dbReference type="NCBI Taxonomy" id="1673631"/>
    <lineage>
        <taxon>Bacteria</taxon>
        <taxon>Pseudomonadati</taxon>
        <taxon>Pseudomonadota</taxon>
        <taxon>Alphaproteobacteria</taxon>
        <taxon>Rhodobacterales</taxon>
        <taxon>Paracoccaceae</taxon>
        <taxon>Maliponia</taxon>
    </lineage>
</organism>
<name>A0A238K155_9RHOB</name>
<keyword evidence="1" id="KW-0472">Membrane</keyword>
<keyword evidence="3" id="KW-1185">Reference proteome</keyword>
<feature type="transmembrane region" description="Helical" evidence="1">
    <location>
        <begin position="78"/>
        <end position="97"/>
    </location>
</feature>
<dbReference type="OrthoDB" id="1524823at2"/>
<evidence type="ECO:0000256" key="1">
    <source>
        <dbReference type="SAM" id="Phobius"/>
    </source>
</evidence>
<dbReference type="RefSeq" id="WP_094019804.1">
    <property type="nucleotide sequence ID" value="NZ_FXYF01000002.1"/>
</dbReference>
<feature type="transmembrane region" description="Helical" evidence="1">
    <location>
        <begin position="48"/>
        <end position="72"/>
    </location>
</feature>
<proteinExistence type="predicted"/>
<sequence length="126" mass="13347">MLIQIAHLYATACLAVIFFQLALIGGAPLGEWTQGGRHKGALPLSGRLVAAISIPVLLFQGLAILAAAGFPGLDWPRWTGWLALGVSVLTCILNGITPSRPERAVWFPVTLVMAGLAGYVMIVTLR</sequence>
<keyword evidence="1" id="KW-0812">Transmembrane</keyword>
<reference evidence="2 3" key="1">
    <citation type="submission" date="2017-05" db="EMBL/GenBank/DDBJ databases">
        <authorList>
            <person name="Song R."/>
            <person name="Chenine A.L."/>
            <person name="Ruprecht R.M."/>
        </authorList>
    </citation>
    <scope>NUCLEOTIDE SEQUENCE [LARGE SCALE GENOMIC DNA]</scope>
    <source>
        <strain evidence="2 3">CECT 8898</strain>
    </source>
</reference>
<evidence type="ECO:0000313" key="2">
    <source>
        <dbReference type="EMBL" id="SMX36651.1"/>
    </source>
</evidence>
<feature type="transmembrane region" description="Helical" evidence="1">
    <location>
        <begin position="104"/>
        <end position="125"/>
    </location>
</feature>
<accession>A0A238K155</accession>
<protein>
    <submittedName>
        <fullName evidence="2">Uncharacterized protein</fullName>
    </submittedName>
</protein>
<dbReference type="AlphaFoldDB" id="A0A238K155"/>
<dbReference type="Proteomes" id="UP000207598">
    <property type="component" value="Unassembled WGS sequence"/>
</dbReference>
<gene>
    <name evidence="2" type="ORF">MAA8898_00947</name>
</gene>